<dbReference type="InterPro" id="IPR029060">
    <property type="entry name" value="PIN-like_dom_sf"/>
</dbReference>
<dbReference type="OrthoDB" id="2017974at2759"/>
<dbReference type="Proteomes" id="UP000299102">
    <property type="component" value="Unassembled WGS sequence"/>
</dbReference>
<evidence type="ECO:0000256" key="1">
    <source>
        <dbReference type="SAM" id="MobiDB-lite"/>
    </source>
</evidence>
<keyword evidence="4" id="KW-1185">Reference proteome</keyword>
<dbReference type="EMBL" id="BGZK01000517">
    <property type="protein sequence ID" value="GBP48121.1"/>
    <property type="molecule type" value="Genomic_DNA"/>
</dbReference>
<feature type="region of interest" description="Disordered" evidence="1">
    <location>
        <begin position="1"/>
        <end position="22"/>
    </location>
</feature>
<dbReference type="Gene3D" id="3.40.50.1010">
    <property type="entry name" value="5'-nuclease"/>
    <property type="match status" value="1"/>
</dbReference>
<evidence type="ECO:0000313" key="4">
    <source>
        <dbReference type="Proteomes" id="UP000299102"/>
    </source>
</evidence>
<organism evidence="3 4">
    <name type="scientific">Eumeta variegata</name>
    <name type="common">Bagworm moth</name>
    <name type="synonym">Eumeta japonica</name>
    <dbReference type="NCBI Taxonomy" id="151549"/>
    <lineage>
        <taxon>Eukaryota</taxon>
        <taxon>Metazoa</taxon>
        <taxon>Ecdysozoa</taxon>
        <taxon>Arthropoda</taxon>
        <taxon>Hexapoda</taxon>
        <taxon>Insecta</taxon>
        <taxon>Pterygota</taxon>
        <taxon>Neoptera</taxon>
        <taxon>Endopterygota</taxon>
        <taxon>Lepidoptera</taxon>
        <taxon>Glossata</taxon>
        <taxon>Ditrysia</taxon>
        <taxon>Tineoidea</taxon>
        <taxon>Psychidae</taxon>
        <taxon>Oiketicinae</taxon>
        <taxon>Eumeta</taxon>
    </lineage>
</organism>
<sequence>MLTELGRSRCPRRVRPPGAAPLNAERSGLVQLASANAGDRQNRPRCGRGDLRARFRRGVPFQNHGGEILRGGWVSVELEVRPRWLVPDTNCFIDHLPLLQRVAAAPGQPYLLAVPLVVVTELEGLRRCGRVGGAAGAALGWLCGDAGAAVRFATSRGTLLASRTFTAERAEPRTTNDDRVLATALNLHANLASEPGEMPPYLYAF</sequence>
<dbReference type="InterPro" id="IPR002716">
    <property type="entry name" value="PIN_dom"/>
</dbReference>
<dbReference type="SUPFAM" id="SSF88723">
    <property type="entry name" value="PIN domain-like"/>
    <property type="match status" value="1"/>
</dbReference>
<comment type="caution">
    <text evidence="3">The sequence shown here is derived from an EMBL/GenBank/DDBJ whole genome shotgun (WGS) entry which is preliminary data.</text>
</comment>
<proteinExistence type="predicted"/>
<evidence type="ECO:0000313" key="3">
    <source>
        <dbReference type="EMBL" id="GBP48121.1"/>
    </source>
</evidence>
<dbReference type="STRING" id="151549.A0A4C1WAQ0"/>
<dbReference type="Pfam" id="PF13638">
    <property type="entry name" value="PIN_4"/>
    <property type="match status" value="1"/>
</dbReference>
<dbReference type="AlphaFoldDB" id="A0A4C1WAQ0"/>
<reference evidence="3 4" key="1">
    <citation type="journal article" date="2019" name="Commun. Biol.">
        <title>The bagworm genome reveals a unique fibroin gene that provides high tensile strength.</title>
        <authorList>
            <person name="Kono N."/>
            <person name="Nakamura H."/>
            <person name="Ohtoshi R."/>
            <person name="Tomita M."/>
            <person name="Numata K."/>
            <person name="Arakawa K."/>
        </authorList>
    </citation>
    <scope>NUCLEOTIDE SEQUENCE [LARGE SCALE GENOMIC DNA]</scope>
</reference>
<gene>
    <name evidence="3" type="primary">Smg6</name>
    <name evidence="3" type="ORF">EVAR_74626_1</name>
</gene>
<protein>
    <submittedName>
        <fullName evidence="3">Telomerase-binding protein EST1A</fullName>
    </submittedName>
</protein>
<feature type="domain" description="PIN" evidence="2">
    <location>
        <begin position="85"/>
        <end position="190"/>
    </location>
</feature>
<name>A0A4C1WAQ0_EUMVA</name>
<accession>A0A4C1WAQ0</accession>
<evidence type="ECO:0000259" key="2">
    <source>
        <dbReference type="Pfam" id="PF13638"/>
    </source>
</evidence>